<evidence type="ECO:0000313" key="2">
    <source>
        <dbReference type="EMBL" id="CAD8139008.1"/>
    </source>
</evidence>
<dbReference type="Proteomes" id="UP000689195">
    <property type="component" value="Unassembled WGS sequence"/>
</dbReference>
<proteinExistence type="predicted"/>
<sequence>MNKWFLVFHNQELEDQFQQGLKHQIRKQVFVGTLIGLVIIVGYDLIAQIQSKDYYHFIFNLIFLGIALILTLVIWKKQYLIKYALIIINLVIASVQFQLNPSIEQQYNYIFGQSIMASHVIIITTADFKQSIFQIFGLALIRSLIMYLKTTKIDLQMYFYIIIIMVFQIYVQYITDLAQRKQFLLTIKENHWENFFPNLIRKPYYFFNFKDNIFQLTLKNENLQFQKVKNDLCDGCNLRELLRSQQLLFKS</sequence>
<gene>
    <name evidence="2" type="ORF">PPENT_87.1.T0070423</name>
</gene>
<dbReference type="AlphaFoldDB" id="A0A8S1SGH6"/>
<keyword evidence="1" id="KW-0472">Membrane</keyword>
<comment type="caution">
    <text evidence="2">The sequence shown here is derived from an EMBL/GenBank/DDBJ whole genome shotgun (WGS) entry which is preliminary data.</text>
</comment>
<name>A0A8S1SGH6_9CILI</name>
<dbReference type="OrthoDB" id="10377584at2759"/>
<feature type="transmembrane region" description="Helical" evidence="1">
    <location>
        <begin position="80"/>
        <end position="97"/>
    </location>
</feature>
<keyword evidence="1" id="KW-0812">Transmembrane</keyword>
<evidence type="ECO:0000256" key="1">
    <source>
        <dbReference type="SAM" id="Phobius"/>
    </source>
</evidence>
<reference evidence="2" key="1">
    <citation type="submission" date="2021-01" db="EMBL/GenBank/DDBJ databases">
        <authorList>
            <consortium name="Genoscope - CEA"/>
            <person name="William W."/>
        </authorList>
    </citation>
    <scope>NUCLEOTIDE SEQUENCE</scope>
</reference>
<evidence type="ECO:0000313" key="3">
    <source>
        <dbReference type="Proteomes" id="UP000689195"/>
    </source>
</evidence>
<evidence type="ECO:0008006" key="4">
    <source>
        <dbReference type="Google" id="ProtNLM"/>
    </source>
</evidence>
<organism evidence="2 3">
    <name type="scientific">Paramecium pentaurelia</name>
    <dbReference type="NCBI Taxonomy" id="43138"/>
    <lineage>
        <taxon>Eukaryota</taxon>
        <taxon>Sar</taxon>
        <taxon>Alveolata</taxon>
        <taxon>Ciliophora</taxon>
        <taxon>Intramacronucleata</taxon>
        <taxon>Oligohymenophorea</taxon>
        <taxon>Peniculida</taxon>
        <taxon>Parameciidae</taxon>
        <taxon>Paramecium</taxon>
    </lineage>
</organism>
<protein>
    <recommendedName>
        <fullName evidence="4">Transmembrane protein</fullName>
    </recommendedName>
</protein>
<feature type="transmembrane region" description="Helical" evidence="1">
    <location>
        <begin position="54"/>
        <end position="74"/>
    </location>
</feature>
<feature type="transmembrane region" description="Helical" evidence="1">
    <location>
        <begin position="157"/>
        <end position="175"/>
    </location>
</feature>
<keyword evidence="3" id="KW-1185">Reference proteome</keyword>
<dbReference type="EMBL" id="CAJJDO010000007">
    <property type="protein sequence ID" value="CAD8139008.1"/>
    <property type="molecule type" value="Genomic_DNA"/>
</dbReference>
<accession>A0A8S1SGH6</accession>
<feature type="transmembrane region" description="Helical" evidence="1">
    <location>
        <begin position="29"/>
        <end position="47"/>
    </location>
</feature>
<keyword evidence="1" id="KW-1133">Transmembrane helix</keyword>